<dbReference type="AlphaFoldDB" id="A0A845LDM5"/>
<accession>A0A845LDM5</accession>
<comment type="caution">
    <text evidence="3">The sequence shown here is derived from an EMBL/GenBank/DDBJ whole genome shotgun (WGS) entry which is preliminary data.</text>
</comment>
<protein>
    <recommendedName>
        <fullName evidence="5">Basal-body rod modification protein FlgD</fullName>
    </recommendedName>
</protein>
<sequence length="177" mass="19295">MDPTGTTATKKSNSELGKDDFLKLLVTQLRFQDPMQPMEDKEFIGQMAQFSSLEQMKNISDGFEKFQTTQENVMGGLTKALGSFLAVQQQMQGDNMIVSAVSFVGKQLEAQVAKLDDKGNVVKDQDGDIVTENVAGQVTGVTIKNGVAALQVQYDVDGQKKTREVLLNEITKVAQAS</sequence>
<dbReference type="Pfam" id="PF03963">
    <property type="entry name" value="FlgD"/>
    <property type="match status" value="1"/>
</dbReference>
<name>A0A845LDM5_HELGE</name>
<evidence type="ECO:0000256" key="1">
    <source>
        <dbReference type="ARBA" id="ARBA00010577"/>
    </source>
</evidence>
<evidence type="ECO:0000313" key="4">
    <source>
        <dbReference type="Proteomes" id="UP000471031"/>
    </source>
</evidence>
<keyword evidence="2" id="KW-1005">Bacterial flagellum biogenesis</keyword>
<dbReference type="OrthoDB" id="280334at2"/>
<proteinExistence type="inferred from homology"/>
<dbReference type="EMBL" id="WXEX01000008">
    <property type="protein sequence ID" value="MZP43474.1"/>
    <property type="molecule type" value="Genomic_DNA"/>
</dbReference>
<keyword evidence="4" id="KW-1185">Reference proteome</keyword>
<dbReference type="Proteomes" id="UP000471031">
    <property type="component" value="Unassembled WGS sequence"/>
</dbReference>
<evidence type="ECO:0008006" key="5">
    <source>
        <dbReference type="Google" id="ProtNLM"/>
    </source>
</evidence>
<comment type="similarity">
    <text evidence="1">Belongs to the FlgD family.</text>
</comment>
<gene>
    <name evidence="3" type="ORF">GTO89_10525</name>
</gene>
<evidence type="ECO:0000313" key="3">
    <source>
        <dbReference type="EMBL" id="MZP43474.1"/>
    </source>
</evidence>
<dbReference type="GO" id="GO:0044781">
    <property type="term" value="P:bacterial-type flagellum organization"/>
    <property type="evidence" value="ECO:0007669"/>
    <property type="project" value="UniProtKB-KW"/>
</dbReference>
<reference evidence="3 4" key="1">
    <citation type="submission" date="2020-01" db="EMBL/GenBank/DDBJ databases">
        <title>Whole genome sequence of Heliobacterium gestii DSM 11169.</title>
        <authorList>
            <person name="Kyndt J.A."/>
            <person name="Meyer T.E."/>
        </authorList>
    </citation>
    <scope>NUCLEOTIDE SEQUENCE [LARGE SCALE GENOMIC DNA]</scope>
    <source>
        <strain evidence="3 4">DSM 11169</strain>
    </source>
</reference>
<organism evidence="3 4">
    <name type="scientific">Heliomicrobium gestii</name>
    <name type="common">Heliobacterium gestii</name>
    <dbReference type="NCBI Taxonomy" id="2699"/>
    <lineage>
        <taxon>Bacteria</taxon>
        <taxon>Bacillati</taxon>
        <taxon>Bacillota</taxon>
        <taxon>Clostridia</taxon>
        <taxon>Eubacteriales</taxon>
        <taxon>Heliobacteriaceae</taxon>
        <taxon>Heliomicrobium</taxon>
    </lineage>
</organism>
<evidence type="ECO:0000256" key="2">
    <source>
        <dbReference type="ARBA" id="ARBA00022795"/>
    </source>
</evidence>
<dbReference type="InterPro" id="IPR005648">
    <property type="entry name" value="FlgD"/>
</dbReference>